<organism evidence="4 5">
    <name type="scientific">Sulfuricurvum kujiense (strain ATCC BAA-921 / DSM 16994 / JCM 11577 / YK-1)</name>
    <dbReference type="NCBI Taxonomy" id="709032"/>
    <lineage>
        <taxon>Bacteria</taxon>
        <taxon>Pseudomonadati</taxon>
        <taxon>Campylobacterota</taxon>
        <taxon>Epsilonproteobacteria</taxon>
        <taxon>Campylobacterales</taxon>
        <taxon>Sulfurimonadaceae</taxon>
        <taxon>Sulfuricurvum</taxon>
    </lineage>
</organism>
<dbReference type="EMBL" id="CP002355">
    <property type="protein sequence ID" value="ADR34473.1"/>
    <property type="molecule type" value="Genomic_DNA"/>
</dbReference>
<reference evidence="4 5" key="1">
    <citation type="journal article" date="2012" name="Stand. Genomic Sci.">
        <title>Complete genome sequence of the sulfur compounds oxidizing chemolithoautotroph Sulfuricurvum kujiense type strain (YK-1(T)).</title>
        <authorList>
            <person name="Han C."/>
            <person name="Kotsyurbenko O."/>
            <person name="Chertkov O."/>
            <person name="Held B."/>
            <person name="Lapidus A."/>
            <person name="Nolan M."/>
            <person name="Lucas S."/>
            <person name="Hammon N."/>
            <person name="Deshpande S."/>
            <person name="Cheng J.F."/>
            <person name="Tapia R."/>
            <person name="Goodwin L.A."/>
            <person name="Pitluck S."/>
            <person name="Liolios K."/>
            <person name="Pagani I."/>
            <person name="Ivanova N."/>
            <person name="Mavromatis K."/>
            <person name="Mikhailova N."/>
            <person name="Pati A."/>
            <person name="Chen A."/>
            <person name="Palaniappan K."/>
            <person name="Land M."/>
            <person name="Hauser L."/>
            <person name="Chang Y.J."/>
            <person name="Jeffries C.D."/>
            <person name="Brambilla E.M."/>
            <person name="Rohde M."/>
            <person name="Spring S."/>
            <person name="Sikorski J."/>
            <person name="Goker M."/>
            <person name="Woyke T."/>
            <person name="Bristow J."/>
            <person name="Eisen J.A."/>
            <person name="Markowitz V."/>
            <person name="Hugenholtz P."/>
            <person name="Kyrpides N.C."/>
            <person name="Klenk H.P."/>
            <person name="Detter J.C."/>
        </authorList>
    </citation>
    <scope>NUCLEOTIDE SEQUENCE [LARGE SCALE GENOMIC DNA]</scope>
    <source>
        <strain evidence="5">ATCC BAA-921 / DSM 16994 / JCM 11577 / YK-1</strain>
    </source>
</reference>
<gene>
    <name evidence="4" type="ordered locus">Sulku_1813</name>
</gene>
<proteinExistence type="predicted"/>
<dbReference type="PANTHER" id="PTHR43877">
    <property type="entry name" value="AMINOALKYLPHOSPHONATE N-ACETYLTRANSFERASE-RELATED-RELATED"/>
    <property type="match status" value="1"/>
</dbReference>
<dbReference type="RefSeq" id="WP_013460670.1">
    <property type="nucleotide sequence ID" value="NC_014762.1"/>
</dbReference>
<protein>
    <submittedName>
        <fullName evidence="4">GCN5-related N-acetyltransferase</fullName>
    </submittedName>
</protein>
<feature type="domain" description="N-acetyltransferase" evidence="3">
    <location>
        <begin position="1"/>
        <end position="158"/>
    </location>
</feature>
<dbReference type="HOGENOM" id="CLU_098389_0_0_7"/>
<dbReference type="Proteomes" id="UP000008721">
    <property type="component" value="Chromosome"/>
</dbReference>
<dbReference type="KEGG" id="sku:Sulku_1813"/>
<dbReference type="Gene3D" id="3.40.630.30">
    <property type="match status" value="1"/>
</dbReference>
<dbReference type="SUPFAM" id="SSF55729">
    <property type="entry name" value="Acyl-CoA N-acyltransferases (Nat)"/>
    <property type="match status" value="1"/>
</dbReference>
<dbReference type="InterPro" id="IPR000182">
    <property type="entry name" value="GNAT_dom"/>
</dbReference>
<dbReference type="eggNOG" id="COG0456">
    <property type="taxonomic scope" value="Bacteria"/>
</dbReference>
<dbReference type="OrthoDB" id="119501at2"/>
<dbReference type="PROSITE" id="PS51186">
    <property type="entry name" value="GNAT"/>
    <property type="match status" value="1"/>
</dbReference>
<sequence length="172" mass="19436">MIYENAEIEDIPAITSLLNRSYRGESSRAGWTTEADLLSGKRIDETGLLQLLNDPDSLILIARSDETITATLHAHREADSVHFGLFAVEPTQQGNGIGKVLLSYAETEAHKRWGIDTAVMEVITHRTELIEYYERRGYRKTGEIIPFPESDLWEKQVDKLALVVMRKHLASV</sequence>
<dbReference type="GO" id="GO:0016747">
    <property type="term" value="F:acyltransferase activity, transferring groups other than amino-acyl groups"/>
    <property type="evidence" value="ECO:0007669"/>
    <property type="project" value="InterPro"/>
</dbReference>
<dbReference type="AlphaFoldDB" id="E4U1D6"/>
<dbReference type="InterPro" id="IPR016181">
    <property type="entry name" value="Acyl_CoA_acyltransferase"/>
</dbReference>
<evidence type="ECO:0000313" key="4">
    <source>
        <dbReference type="EMBL" id="ADR34473.1"/>
    </source>
</evidence>
<accession>E4U1D6</accession>
<dbReference type="STRING" id="709032.Sulku_1813"/>
<keyword evidence="1" id="KW-0808">Transferase</keyword>
<dbReference type="PANTHER" id="PTHR43877:SF2">
    <property type="entry name" value="AMINOALKYLPHOSPHONATE N-ACETYLTRANSFERASE-RELATED"/>
    <property type="match status" value="1"/>
</dbReference>
<keyword evidence="5" id="KW-1185">Reference proteome</keyword>
<evidence type="ECO:0000259" key="3">
    <source>
        <dbReference type="PROSITE" id="PS51186"/>
    </source>
</evidence>
<dbReference type="CDD" id="cd04301">
    <property type="entry name" value="NAT_SF"/>
    <property type="match status" value="1"/>
</dbReference>
<name>E4U1D6_SULKY</name>
<evidence type="ECO:0000313" key="5">
    <source>
        <dbReference type="Proteomes" id="UP000008721"/>
    </source>
</evidence>
<dbReference type="InterPro" id="IPR050832">
    <property type="entry name" value="Bact_Acetyltransf"/>
</dbReference>
<evidence type="ECO:0000256" key="2">
    <source>
        <dbReference type="ARBA" id="ARBA00023315"/>
    </source>
</evidence>
<dbReference type="Pfam" id="PF00583">
    <property type="entry name" value="Acetyltransf_1"/>
    <property type="match status" value="1"/>
</dbReference>
<keyword evidence="2" id="KW-0012">Acyltransferase</keyword>
<evidence type="ECO:0000256" key="1">
    <source>
        <dbReference type="ARBA" id="ARBA00022679"/>
    </source>
</evidence>